<dbReference type="InterPro" id="IPR019267">
    <property type="entry name" value="CRISPR-assoc_Cas6_C"/>
</dbReference>
<evidence type="ECO:0000313" key="5">
    <source>
        <dbReference type="Proteomes" id="UP000060043"/>
    </source>
</evidence>
<dbReference type="Proteomes" id="UP000060043">
    <property type="component" value="Chromosome"/>
</dbReference>
<dbReference type="GeneID" id="14552362"/>
<dbReference type="EMBL" id="CP013694">
    <property type="protein sequence ID" value="ALU30021.1"/>
    <property type="molecule type" value="Genomic_DNA"/>
</dbReference>
<gene>
    <name evidence="3" type="ORF">ATY89_08790</name>
    <name evidence="4" type="ORF">ATZ20_00200</name>
</gene>
<dbReference type="Proteomes" id="UP000065473">
    <property type="component" value="Chromosome"/>
</dbReference>
<sequence length="281" mass="32144">MTLIVSAEIDVIPKHDVILPLLTSKVAKFILSKNQQIGELIGSKKKYKELSISPLSSNGRFLYAENDGKLLRAMRGEKLHFTFSVATSEVNEKTFDLDGDVSTSYGEFYVLLKTIYINQLKDIRHEIKERNVNLRFESPTLLSNKYMVPPVFKKKKVRSMNRLIPQPSLIFSFLANLWNSIADERERIVKGDLEWTPYYIGRIADVAFAEIGYSLRPVTVIIGKDNNQRIRQARGFVGWVKYEVINVNPRYLETFERLLGLAKIFGIGRSRGIGLGRVKVE</sequence>
<evidence type="ECO:0000313" key="6">
    <source>
        <dbReference type="Proteomes" id="UP000065473"/>
    </source>
</evidence>
<feature type="domain" description="CRISPR-associated protein Cas6 C-terminal" evidence="1">
    <location>
        <begin position="134"/>
        <end position="278"/>
    </location>
</feature>
<organism evidence="3 6">
    <name type="scientific">Sulfolobus acidocaldarius</name>
    <dbReference type="NCBI Taxonomy" id="2285"/>
    <lineage>
        <taxon>Archaea</taxon>
        <taxon>Thermoproteota</taxon>
        <taxon>Thermoprotei</taxon>
        <taxon>Sulfolobales</taxon>
        <taxon>Sulfolobaceae</taxon>
        <taxon>Sulfolobus</taxon>
    </lineage>
</organism>
<dbReference type="EMBL" id="CP013695">
    <property type="protein sequence ID" value="ALU30711.1"/>
    <property type="molecule type" value="Genomic_DNA"/>
</dbReference>
<name>A0A0U3GIS0_9CREN</name>
<dbReference type="AlphaFoldDB" id="A0A0U3GIS0"/>
<dbReference type="InterPro" id="IPR041165">
    <property type="entry name" value="Cas6_N_arch"/>
</dbReference>
<dbReference type="Pfam" id="PF17952">
    <property type="entry name" value="Cas6_N"/>
    <property type="match status" value="1"/>
</dbReference>
<accession>A0A0U3GIS0</accession>
<evidence type="ECO:0000313" key="3">
    <source>
        <dbReference type="EMBL" id="ALU30021.1"/>
    </source>
</evidence>
<dbReference type="OMA" id="WINYRAM"/>
<evidence type="ECO:0000259" key="2">
    <source>
        <dbReference type="Pfam" id="PF17952"/>
    </source>
</evidence>
<dbReference type="Gene3D" id="2.40.30.310">
    <property type="match status" value="1"/>
</dbReference>
<dbReference type="OrthoDB" id="34699at2157"/>
<dbReference type="Pfam" id="PF10040">
    <property type="entry name" value="CRISPR_Cas6"/>
    <property type="match status" value="1"/>
</dbReference>
<proteinExistence type="predicted"/>
<feature type="domain" description="Cas6 N-terminal" evidence="2">
    <location>
        <begin position="5"/>
        <end position="117"/>
    </location>
</feature>
<protein>
    <recommendedName>
        <fullName evidence="7">CRISPR-associated protein Cas6 C-terminal domain-containing protein</fullName>
    </recommendedName>
</protein>
<evidence type="ECO:0000259" key="1">
    <source>
        <dbReference type="Pfam" id="PF10040"/>
    </source>
</evidence>
<dbReference type="RefSeq" id="WP_011278672.1">
    <property type="nucleotide sequence ID" value="NZ_BHWZ01000004.1"/>
</dbReference>
<reference evidence="5 6" key="1">
    <citation type="submission" date="2015-12" db="EMBL/GenBank/DDBJ databases">
        <title>A stable core within a dynamic pangenome in Sulfolobus acidocaldarius.</title>
        <authorList>
            <person name="Anderson R."/>
            <person name="Kouris A."/>
            <person name="Seward C."/>
            <person name="Campbell K."/>
            <person name="Whitaker R."/>
        </authorList>
    </citation>
    <scope>NUCLEOTIDE SEQUENCE [LARGE SCALE GENOMIC DNA]</scope>
    <source>
        <strain evidence="3 6">GG12-C01-09</strain>
        <strain evidence="4 5">NG05B_CO5_07</strain>
    </source>
</reference>
<dbReference type="Gene3D" id="3.30.70.1900">
    <property type="match status" value="1"/>
</dbReference>
<evidence type="ECO:0008006" key="7">
    <source>
        <dbReference type="Google" id="ProtNLM"/>
    </source>
</evidence>
<evidence type="ECO:0000313" key="4">
    <source>
        <dbReference type="EMBL" id="ALU30711.1"/>
    </source>
</evidence>